<sequence length="202" mass="23309">MCRIQSGEKNMAYLNRDQRREMILQAAMQVALAEGFTPMTVRRIATEAQTSTGQVHHHFSSASHLKAEAFLKLMEQLDEIEQTLQTTSQFQRLFILLGAENIDRLQPYLRLWNEAELLIEQDIEIQKAYNLAMQSWHQAIVQSIECGQKEGEFKNRSNSTDIAWRLIAFVCGLEGIYKLGLQGLVEEDFKRHTEAIIRLELL</sequence>
<dbReference type="Proteomes" id="UP000001741">
    <property type="component" value="Chromosome"/>
</dbReference>
<dbReference type="HOGENOM" id="CLU_069356_15_3_6"/>
<protein>
    <submittedName>
        <fullName evidence="4">Transcriptional regulator</fullName>
    </submittedName>
</protein>
<evidence type="ECO:0000259" key="3">
    <source>
        <dbReference type="PROSITE" id="PS50977"/>
    </source>
</evidence>
<proteinExistence type="predicted"/>
<keyword evidence="1 2" id="KW-0238">DNA-binding</keyword>
<dbReference type="InterPro" id="IPR036271">
    <property type="entry name" value="Tet_transcr_reg_TetR-rel_C_sf"/>
</dbReference>
<dbReference type="EMBL" id="CU468230">
    <property type="protein sequence ID" value="CAP01534.1"/>
    <property type="molecule type" value="Genomic_DNA"/>
</dbReference>
<dbReference type="AlphaFoldDB" id="B0VRL6"/>
<evidence type="ECO:0000256" key="2">
    <source>
        <dbReference type="PROSITE-ProRule" id="PRU00335"/>
    </source>
</evidence>
<dbReference type="SUPFAM" id="SSF46689">
    <property type="entry name" value="Homeodomain-like"/>
    <property type="match status" value="1"/>
</dbReference>
<accession>B0VRL6</accession>
<organism evidence="4 5">
    <name type="scientific">Acinetobacter baumannii (strain SDF)</name>
    <dbReference type="NCBI Taxonomy" id="509170"/>
    <lineage>
        <taxon>Bacteria</taxon>
        <taxon>Pseudomonadati</taxon>
        <taxon>Pseudomonadota</taxon>
        <taxon>Gammaproteobacteria</taxon>
        <taxon>Moraxellales</taxon>
        <taxon>Moraxellaceae</taxon>
        <taxon>Acinetobacter</taxon>
        <taxon>Acinetobacter calcoaceticus/baumannii complex</taxon>
    </lineage>
</organism>
<dbReference type="Gene3D" id="1.10.357.10">
    <property type="entry name" value="Tetracycline Repressor, domain 2"/>
    <property type="match status" value="1"/>
</dbReference>
<dbReference type="GO" id="GO:0003700">
    <property type="term" value="F:DNA-binding transcription factor activity"/>
    <property type="evidence" value="ECO:0007669"/>
    <property type="project" value="TreeGrafter"/>
</dbReference>
<dbReference type="InterPro" id="IPR050109">
    <property type="entry name" value="HTH-type_TetR-like_transc_reg"/>
</dbReference>
<name>B0VRL6_ACIBS</name>
<dbReference type="PANTHER" id="PTHR30055:SF223">
    <property type="entry name" value="HTH-TYPE TRANSCRIPTIONAL REGULATOR UIDR"/>
    <property type="match status" value="1"/>
</dbReference>
<evidence type="ECO:0000313" key="4">
    <source>
        <dbReference type="EMBL" id="CAP01534.1"/>
    </source>
</evidence>
<dbReference type="NCBIfam" id="NF011572">
    <property type="entry name" value="PRK14996.1"/>
    <property type="match status" value="1"/>
</dbReference>
<feature type="domain" description="HTH tetR-type" evidence="3">
    <location>
        <begin position="17"/>
        <end position="77"/>
    </location>
</feature>
<gene>
    <name evidence="4" type="ordered locus">ABSDF2210</name>
</gene>
<dbReference type="KEGG" id="abm:ABSDF2210"/>
<dbReference type="Pfam" id="PF00440">
    <property type="entry name" value="TetR_N"/>
    <property type="match status" value="1"/>
</dbReference>
<evidence type="ECO:0000313" key="5">
    <source>
        <dbReference type="Proteomes" id="UP000001741"/>
    </source>
</evidence>
<dbReference type="PANTHER" id="PTHR30055">
    <property type="entry name" value="HTH-TYPE TRANSCRIPTIONAL REGULATOR RUTR"/>
    <property type="match status" value="1"/>
</dbReference>
<reference evidence="4 5" key="1">
    <citation type="journal article" date="2008" name="PLoS ONE">
        <title>Comparative analysis of Acinetobacters: three genomes for three lifestyles.</title>
        <authorList>
            <person name="Vallenet D."/>
            <person name="Nordmann P."/>
            <person name="Barbe V."/>
            <person name="Poirel L."/>
            <person name="Mangenot S."/>
            <person name="Bataille E."/>
            <person name="Dossat C."/>
            <person name="Gas S."/>
            <person name="Kreimeyer A."/>
            <person name="Lenoble P."/>
            <person name="Oztas S."/>
            <person name="Poulain J."/>
            <person name="Segurens B."/>
            <person name="Robert C."/>
            <person name="Abergel C."/>
            <person name="Claverie J.M."/>
            <person name="Raoult D."/>
            <person name="Medigue C."/>
            <person name="Weissenbach J."/>
            <person name="Cruveiller S."/>
        </authorList>
    </citation>
    <scope>NUCLEOTIDE SEQUENCE [LARGE SCALE GENOMIC DNA]</scope>
    <source>
        <strain evidence="4 5">SDF</strain>
    </source>
</reference>
<evidence type="ECO:0000256" key="1">
    <source>
        <dbReference type="ARBA" id="ARBA00023125"/>
    </source>
</evidence>
<dbReference type="GO" id="GO:0000976">
    <property type="term" value="F:transcription cis-regulatory region binding"/>
    <property type="evidence" value="ECO:0007669"/>
    <property type="project" value="TreeGrafter"/>
</dbReference>
<dbReference type="PROSITE" id="PS50977">
    <property type="entry name" value="HTH_TETR_2"/>
    <property type="match status" value="1"/>
</dbReference>
<dbReference type="InterPro" id="IPR009057">
    <property type="entry name" value="Homeodomain-like_sf"/>
</dbReference>
<dbReference type="SUPFAM" id="SSF48498">
    <property type="entry name" value="Tetracyclin repressor-like, C-terminal domain"/>
    <property type="match status" value="1"/>
</dbReference>
<dbReference type="BioCyc" id="ABAU509170:GCL9-1803-MONOMER"/>
<feature type="DNA-binding region" description="H-T-H motif" evidence="2">
    <location>
        <begin position="40"/>
        <end position="59"/>
    </location>
</feature>
<dbReference type="InterPro" id="IPR001647">
    <property type="entry name" value="HTH_TetR"/>
</dbReference>